<dbReference type="Proteomes" id="UP000239002">
    <property type="component" value="Unassembled WGS sequence"/>
</dbReference>
<keyword evidence="1" id="KW-1133">Transmembrane helix</keyword>
<accession>A0A2S6IR63</accession>
<evidence type="ECO:0000313" key="3">
    <source>
        <dbReference type="EMBL" id="PPK96661.1"/>
    </source>
</evidence>
<dbReference type="EMBL" id="PTJE01000001">
    <property type="protein sequence ID" value="PPK96661.1"/>
    <property type="molecule type" value="Genomic_DNA"/>
</dbReference>
<dbReference type="Pfam" id="PF11127">
    <property type="entry name" value="YgaP-like_TM"/>
    <property type="match status" value="1"/>
</dbReference>
<comment type="caution">
    <text evidence="3">The sequence shown here is derived from an EMBL/GenBank/DDBJ whole genome shotgun (WGS) entry which is preliminary data.</text>
</comment>
<keyword evidence="1" id="KW-0812">Transmembrane</keyword>
<keyword evidence="1" id="KW-0472">Membrane</keyword>
<feature type="transmembrane region" description="Helical" evidence="1">
    <location>
        <begin position="12"/>
        <end position="29"/>
    </location>
</feature>
<keyword evidence="4" id="KW-1185">Reference proteome</keyword>
<reference evidence="3 4" key="1">
    <citation type="submission" date="2018-02" db="EMBL/GenBank/DDBJ databases">
        <title>Genomic Encyclopedia of Archaeal and Bacterial Type Strains, Phase II (KMG-II): from individual species to whole genera.</title>
        <authorList>
            <person name="Goeker M."/>
        </authorList>
    </citation>
    <scope>NUCLEOTIDE SEQUENCE [LARGE SCALE GENOMIC DNA]</scope>
    <source>
        <strain evidence="3 4">DSM 16809</strain>
    </source>
</reference>
<organism evidence="3 4">
    <name type="scientific">Nonlabens xylanidelens</name>
    <dbReference type="NCBI Taxonomy" id="191564"/>
    <lineage>
        <taxon>Bacteria</taxon>
        <taxon>Pseudomonadati</taxon>
        <taxon>Bacteroidota</taxon>
        <taxon>Flavobacteriia</taxon>
        <taxon>Flavobacteriales</taxon>
        <taxon>Flavobacteriaceae</taxon>
        <taxon>Nonlabens</taxon>
    </lineage>
</organism>
<feature type="transmembrane region" description="Helical" evidence="1">
    <location>
        <begin position="35"/>
        <end position="59"/>
    </location>
</feature>
<evidence type="ECO:0000313" key="4">
    <source>
        <dbReference type="Proteomes" id="UP000239002"/>
    </source>
</evidence>
<evidence type="ECO:0000256" key="1">
    <source>
        <dbReference type="SAM" id="Phobius"/>
    </source>
</evidence>
<dbReference type="AlphaFoldDB" id="A0A2S6IR63"/>
<sequence length="68" mass="7341">MKKNLGTIDRIIRILFAVVVSILFFTNVVTGTLGVILLIVGGVLLATSFMNFCPLYAVLGINSCPIKK</sequence>
<evidence type="ECO:0000259" key="2">
    <source>
        <dbReference type="Pfam" id="PF11127"/>
    </source>
</evidence>
<protein>
    <recommendedName>
        <fullName evidence="2">Inner membrane protein YgaP-like transmembrane domain-containing protein</fullName>
    </recommendedName>
</protein>
<dbReference type="RefSeq" id="WP_104514207.1">
    <property type="nucleotide sequence ID" value="NZ_PTJE01000001.1"/>
</dbReference>
<proteinExistence type="predicted"/>
<dbReference type="InterPro" id="IPR021309">
    <property type="entry name" value="YgaP-like_TM"/>
</dbReference>
<gene>
    <name evidence="3" type="ORF">LY01_00484</name>
</gene>
<feature type="domain" description="Inner membrane protein YgaP-like transmembrane" evidence="2">
    <location>
        <begin position="1"/>
        <end position="66"/>
    </location>
</feature>
<name>A0A2S6IR63_9FLAO</name>